<reference evidence="3 4" key="1">
    <citation type="submission" date="2010-05" db="EMBL/GenBank/DDBJ databases">
        <title>The Genome Sequence of Thecamonas trahens ATCC 50062.</title>
        <authorList>
            <consortium name="The Broad Institute Genome Sequencing Platform"/>
            <person name="Russ C."/>
            <person name="Cuomo C."/>
            <person name="Shea T."/>
            <person name="Young S.K."/>
            <person name="Zeng Q."/>
            <person name="Koehrsen M."/>
            <person name="Haas B."/>
            <person name="Borodovsky M."/>
            <person name="Guigo R."/>
            <person name="Alvarado L."/>
            <person name="Berlin A."/>
            <person name="Bochicchio J."/>
            <person name="Borenstein D."/>
            <person name="Chapman S."/>
            <person name="Chen Z."/>
            <person name="Freedman E."/>
            <person name="Gellesch M."/>
            <person name="Goldberg J."/>
            <person name="Griggs A."/>
            <person name="Gujja S."/>
            <person name="Heilman E."/>
            <person name="Heiman D."/>
            <person name="Hepburn T."/>
            <person name="Howarth C."/>
            <person name="Jen D."/>
            <person name="Larson L."/>
            <person name="Mehta T."/>
            <person name="Park D."/>
            <person name="Pearson M."/>
            <person name="Roberts A."/>
            <person name="Saif S."/>
            <person name="Shenoy N."/>
            <person name="Sisk P."/>
            <person name="Stolte C."/>
            <person name="Sykes S."/>
            <person name="Thomson T."/>
            <person name="Walk T."/>
            <person name="White J."/>
            <person name="Yandava C."/>
            <person name="Burger G."/>
            <person name="Gray M.W."/>
            <person name="Holland P.W.H."/>
            <person name="King N."/>
            <person name="Lang F.B.F."/>
            <person name="Roger A.J."/>
            <person name="Ruiz-Trillo I."/>
            <person name="Lander E."/>
            <person name="Nusbaum C."/>
        </authorList>
    </citation>
    <scope>NUCLEOTIDE SEQUENCE [LARGE SCALE GENOMIC DNA]</scope>
    <source>
        <strain evidence="3 4">ATCC 50062</strain>
    </source>
</reference>
<dbReference type="PROSITE" id="PS01101">
    <property type="entry name" value="CK2_BETA"/>
    <property type="match status" value="1"/>
</dbReference>
<dbReference type="PRINTS" id="PR00472">
    <property type="entry name" value="CASNKINASEII"/>
</dbReference>
<dbReference type="Pfam" id="PF01214">
    <property type="entry name" value="CK_II_beta"/>
    <property type="match status" value="1"/>
</dbReference>
<keyword evidence="3" id="KW-0418">Kinase</keyword>
<comment type="subunit">
    <text evidence="2">Tetramer of two alpha and two beta subunits.</text>
</comment>
<dbReference type="InterPro" id="IPR016149">
    <property type="entry name" value="Casein_kin_II_reg-sub_N"/>
</dbReference>
<sequence>MSDFESEEELEPTWIRWFCSLRGNEFFCEVDEDFIQDDFNLTGLSSMVPYYEYAMDMILDCDTPNQMFTEEQQEMIETAAEMLYGLIHARYILTNRGLSAMADKYNHHQFGKCPRVFCNGQAVLPVGESDMPRTNTVKVFCPRCENLYIPRSQRQANIDGAYFGTTFAHLIFHIYPEMMPSPATQEYVPRIYGFKIHPSAKERILAVKKMKKAKRNKRKEQAAAAAK</sequence>
<dbReference type="Gene3D" id="1.10.1820.10">
    <property type="entry name" value="protein kinase ck2 holoenzyme, chain C, domain 1"/>
    <property type="match status" value="1"/>
</dbReference>
<dbReference type="Gene3D" id="2.20.25.20">
    <property type="match status" value="1"/>
</dbReference>
<keyword evidence="3" id="KW-0808">Transferase</keyword>
<comment type="similarity">
    <text evidence="1 2">Belongs to the casein kinase 2 subunit beta family.</text>
</comment>
<proteinExistence type="inferred from homology"/>
<dbReference type="FunFam" id="2.20.25.20:FF:000001">
    <property type="entry name" value="Casein kinase II subunit beta"/>
    <property type="match status" value="1"/>
</dbReference>
<dbReference type="RefSeq" id="XP_013755139.1">
    <property type="nucleotide sequence ID" value="XM_013899685.1"/>
</dbReference>
<protein>
    <recommendedName>
        <fullName evidence="2">Casein kinase II subunit beta</fullName>
        <shortName evidence="2">CK II beta</shortName>
    </recommendedName>
</protein>
<dbReference type="GO" id="GO:0005737">
    <property type="term" value="C:cytoplasm"/>
    <property type="evidence" value="ECO:0007669"/>
    <property type="project" value="TreeGrafter"/>
</dbReference>
<keyword evidence="4" id="KW-1185">Reference proteome</keyword>
<dbReference type="EMBL" id="GL349474">
    <property type="protein sequence ID" value="KNC52579.1"/>
    <property type="molecule type" value="Genomic_DNA"/>
</dbReference>
<accession>A0A0L0DJK7</accession>
<evidence type="ECO:0000256" key="2">
    <source>
        <dbReference type="RuleBase" id="RU361268"/>
    </source>
</evidence>
<name>A0A0L0DJK7_THETB</name>
<dbReference type="OMA" id="DADFGRC"/>
<dbReference type="AlphaFoldDB" id="A0A0L0DJK7"/>
<dbReference type="InterPro" id="IPR000704">
    <property type="entry name" value="Casein_kinase_II_reg-sub"/>
</dbReference>
<dbReference type="GO" id="GO:0005956">
    <property type="term" value="C:protein kinase CK2 complex"/>
    <property type="evidence" value="ECO:0007669"/>
    <property type="project" value="UniProtKB-UniRule"/>
</dbReference>
<dbReference type="OrthoDB" id="3971593at2759"/>
<dbReference type="Proteomes" id="UP000054408">
    <property type="component" value="Unassembled WGS sequence"/>
</dbReference>
<dbReference type="GO" id="GO:0019887">
    <property type="term" value="F:protein kinase regulator activity"/>
    <property type="evidence" value="ECO:0007669"/>
    <property type="project" value="InterPro"/>
</dbReference>
<dbReference type="STRING" id="461836.A0A0L0DJK7"/>
<dbReference type="PANTHER" id="PTHR11740:SF0">
    <property type="entry name" value="CASEIN KINASE II SUBUNIT BETA"/>
    <property type="match status" value="1"/>
</dbReference>
<organism evidence="3 4">
    <name type="scientific">Thecamonas trahens ATCC 50062</name>
    <dbReference type="NCBI Taxonomy" id="461836"/>
    <lineage>
        <taxon>Eukaryota</taxon>
        <taxon>Apusozoa</taxon>
        <taxon>Apusomonadida</taxon>
        <taxon>Apusomonadidae</taxon>
        <taxon>Thecamonas</taxon>
    </lineage>
</organism>
<dbReference type="PANTHER" id="PTHR11740">
    <property type="entry name" value="CASEIN KINASE II SUBUNIT BETA"/>
    <property type="match status" value="1"/>
</dbReference>
<dbReference type="eggNOG" id="KOG3092">
    <property type="taxonomic scope" value="Eukaryota"/>
</dbReference>
<evidence type="ECO:0000256" key="1">
    <source>
        <dbReference type="ARBA" id="ARBA00006941"/>
    </source>
</evidence>
<dbReference type="SUPFAM" id="SSF57798">
    <property type="entry name" value="Casein kinase II beta subunit"/>
    <property type="match status" value="1"/>
</dbReference>
<dbReference type="GO" id="GO:0016301">
    <property type="term" value="F:kinase activity"/>
    <property type="evidence" value="ECO:0007669"/>
    <property type="project" value="UniProtKB-KW"/>
</dbReference>
<dbReference type="FunFam" id="1.10.1820.10:FF:000005">
    <property type="entry name" value="Casein kinase II subunit beta"/>
    <property type="match status" value="1"/>
</dbReference>
<dbReference type="InterPro" id="IPR035991">
    <property type="entry name" value="Casein_kinase_II_beta-like"/>
</dbReference>
<evidence type="ECO:0000313" key="3">
    <source>
        <dbReference type="EMBL" id="KNC52579.1"/>
    </source>
</evidence>
<dbReference type="GeneID" id="25567134"/>
<evidence type="ECO:0000313" key="4">
    <source>
        <dbReference type="Proteomes" id="UP000054408"/>
    </source>
</evidence>
<gene>
    <name evidence="3" type="ORF">AMSG_08441</name>
</gene>
<dbReference type="SMART" id="SM01085">
    <property type="entry name" value="CK_II_beta"/>
    <property type="match status" value="1"/>
</dbReference>